<dbReference type="AlphaFoldDB" id="A0A859FA12"/>
<dbReference type="RefSeq" id="WP_176008107.1">
    <property type="nucleotide sequence ID" value="NZ_CP041372.2"/>
</dbReference>
<dbReference type="Proteomes" id="UP000318138">
    <property type="component" value="Chromosome"/>
</dbReference>
<dbReference type="Pfam" id="PF02522">
    <property type="entry name" value="Antibiotic_NAT"/>
    <property type="match status" value="1"/>
</dbReference>
<dbReference type="KEGG" id="psua:FLK61_25150"/>
<dbReference type="SUPFAM" id="SSF110710">
    <property type="entry name" value="TTHA0583/YokD-like"/>
    <property type="match status" value="1"/>
</dbReference>
<evidence type="ECO:0000313" key="5">
    <source>
        <dbReference type="EMBL" id="QKS70063.1"/>
    </source>
</evidence>
<dbReference type="PANTHER" id="PTHR11104:SF0">
    <property type="entry name" value="SPBETA PROPHAGE-DERIVED AMINOGLYCOSIDE N(3')-ACETYLTRANSFERASE-LIKE PROTEIN YOKD"/>
    <property type="match status" value="1"/>
</dbReference>
<dbReference type="InterPro" id="IPR003679">
    <property type="entry name" value="Amioglycoside_AcTrfase"/>
</dbReference>
<protein>
    <recommendedName>
        <fullName evidence="4">Aminoglycoside N(3)-acetyltransferase</fullName>
        <ecNumber evidence="4">2.3.1.-</ecNumber>
    </recommendedName>
</protein>
<evidence type="ECO:0000256" key="3">
    <source>
        <dbReference type="ARBA" id="ARBA00023315"/>
    </source>
</evidence>
<keyword evidence="6" id="KW-1185">Reference proteome</keyword>
<dbReference type="EC" id="2.3.1.-" evidence="4"/>
<accession>A0A859FA12</accession>
<name>A0A859FA12_9BACI</name>
<dbReference type="InterPro" id="IPR028345">
    <property type="entry name" value="Antibiotic_NAT-like"/>
</dbReference>
<evidence type="ECO:0000313" key="6">
    <source>
        <dbReference type="Proteomes" id="UP000318138"/>
    </source>
</evidence>
<evidence type="ECO:0000256" key="2">
    <source>
        <dbReference type="ARBA" id="ARBA00022679"/>
    </source>
</evidence>
<reference evidence="6" key="1">
    <citation type="submission" date="2019-07" db="EMBL/GenBank/DDBJ databases">
        <title>Bacillus alkalisoli sp. nov. isolated from saline soil.</title>
        <authorList>
            <person name="Sun J.-Q."/>
            <person name="Xu L."/>
        </authorList>
    </citation>
    <scope>NUCLEOTIDE SEQUENCE [LARGE SCALE GENOMIC DNA]</scope>
    <source>
        <strain evidence="6">M4U3P1</strain>
    </source>
</reference>
<comment type="catalytic activity">
    <reaction evidence="4">
        <text>a 2-deoxystreptamine antibiotic + acetyl-CoA = an N(3)-acetyl-2-deoxystreptamine antibiotic + CoA + H(+)</text>
        <dbReference type="Rhea" id="RHEA:12665"/>
        <dbReference type="ChEBI" id="CHEBI:15378"/>
        <dbReference type="ChEBI" id="CHEBI:57287"/>
        <dbReference type="ChEBI" id="CHEBI:57288"/>
        <dbReference type="ChEBI" id="CHEBI:57921"/>
        <dbReference type="ChEBI" id="CHEBI:77452"/>
        <dbReference type="EC" id="2.3.1.81"/>
    </reaction>
</comment>
<keyword evidence="2 4" id="KW-0808">Transferase</keyword>
<keyword evidence="4" id="KW-0046">Antibiotic resistance</keyword>
<comment type="similarity">
    <text evidence="1 4">Belongs to the antibiotic N-acetyltransferase family.</text>
</comment>
<keyword evidence="3 4" id="KW-0012">Acyltransferase</keyword>
<evidence type="ECO:0000256" key="1">
    <source>
        <dbReference type="ARBA" id="ARBA00006383"/>
    </source>
</evidence>
<dbReference type="EMBL" id="CP041372">
    <property type="protein sequence ID" value="QKS70063.1"/>
    <property type="molecule type" value="Genomic_DNA"/>
</dbReference>
<dbReference type="PANTHER" id="PTHR11104">
    <property type="entry name" value="AMINOGLYCOSIDE N3-ACETYLTRANSFERASE"/>
    <property type="match status" value="1"/>
</dbReference>
<dbReference type="GO" id="GO:0046677">
    <property type="term" value="P:response to antibiotic"/>
    <property type="evidence" value="ECO:0007669"/>
    <property type="project" value="UniProtKB-KW"/>
</dbReference>
<gene>
    <name evidence="5" type="ORF">FLK61_25150</name>
</gene>
<dbReference type="GO" id="GO:0046353">
    <property type="term" value="F:aminoglycoside 3-N-acetyltransferase activity"/>
    <property type="evidence" value="ECO:0007669"/>
    <property type="project" value="UniProtKB-EC"/>
</dbReference>
<proteinExistence type="inferred from homology"/>
<evidence type="ECO:0000256" key="4">
    <source>
        <dbReference type="RuleBase" id="RU365031"/>
    </source>
</evidence>
<sequence>MSREQEIMQKSNQPRTVASLKEDLMAMGVKETDTILVHSSLSAIGWVSGGPQAVVEALFATVNKGTLVMPTQSAGLSDPEHWQNPPVPHKSWIRTIRQTMPAFDPDLTPTRGMGQIVETFRAHRDVERSYHPICSFAAWGKDRDYIVRDHELSFGLGEGSPLKKLEELNAKVLLIGVGYDSNTCFHLAENRVKGFKRVTTAAPIMVDGERVWQDYREIDMDVERFPLIGERFEGTGNVRFGMIGSAPTRMFLLREAVSFAESELPQHLAKK</sequence>
<organism evidence="5 6">
    <name type="scientific">Paenalkalicoccus suaedae</name>
    <dbReference type="NCBI Taxonomy" id="2592382"/>
    <lineage>
        <taxon>Bacteria</taxon>
        <taxon>Bacillati</taxon>
        <taxon>Bacillota</taxon>
        <taxon>Bacilli</taxon>
        <taxon>Bacillales</taxon>
        <taxon>Bacillaceae</taxon>
        <taxon>Paenalkalicoccus</taxon>
    </lineage>
</organism>